<dbReference type="Proteomes" id="UP000472273">
    <property type="component" value="Unplaced"/>
</dbReference>
<protein>
    <recommendedName>
        <fullName evidence="1">KRAB domain-containing protein</fullName>
    </recommendedName>
</protein>
<dbReference type="InterPro" id="IPR050169">
    <property type="entry name" value="Krueppel_C2H2_ZnF"/>
</dbReference>
<dbReference type="Pfam" id="PF01352">
    <property type="entry name" value="KRAB"/>
    <property type="match status" value="1"/>
</dbReference>
<evidence type="ECO:0000313" key="2">
    <source>
        <dbReference type="Ensembl" id="ENSPTXP00000027110.1"/>
    </source>
</evidence>
<name>A0A670ZWH4_PSETE</name>
<dbReference type="Ensembl" id="ENSPTXT00000027944.1">
    <property type="protein sequence ID" value="ENSPTXP00000027110.1"/>
    <property type="gene ID" value="ENSPTXG00000018709.1"/>
</dbReference>
<dbReference type="GO" id="GO:0006355">
    <property type="term" value="P:regulation of DNA-templated transcription"/>
    <property type="evidence" value="ECO:0007669"/>
    <property type="project" value="InterPro"/>
</dbReference>
<sequence>ERKGGEGGEEGKVLAAFGDVAICFSAEEWAELAGWQKDLYRDVMAENFQLVSSLGKSWKGAQRPSSLTPR</sequence>
<dbReference type="CDD" id="cd07765">
    <property type="entry name" value="KRAB_A-box"/>
    <property type="match status" value="1"/>
</dbReference>
<dbReference type="InterPro" id="IPR001909">
    <property type="entry name" value="KRAB"/>
</dbReference>
<dbReference type="Gene3D" id="6.10.140.140">
    <property type="match status" value="1"/>
</dbReference>
<dbReference type="PROSITE" id="PS50805">
    <property type="entry name" value="KRAB"/>
    <property type="match status" value="1"/>
</dbReference>
<dbReference type="SUPFAM" id="SSF109640">
    <property type="entry name" value="KRAB domain (Kruppel-associated box)"/>
    <property type="match status" value="1"/>
</dbReference>
<reference evidence="2" key="2">
    <citation type="submission" date="2025-09" db="UniProtKB">
        <authorList>
            <consortium name="Ensembl"/>
        </authorList>
    </citation>
    <scope>IDENTIFICATION</scope>
</reference>
<dbReference type="GeneTree" id="ENSGT01030000235032"/>
<dbReference type="PANTHER" id="PTHR23232:SF133">
    <property type="entry name" value="RIKEN CDNA 1700020N01 GENE"/>
    <property type="match status" value="1"/>
</dbReference>
<evidence type="ECO:0000259" key="1">
    <source>
        <dbReference type="PROSITE" id="PS50805"/>
    </source>
</evidence>
<feature type="domain" description="KRAB" evidence="1">
    <location>
        <begin position="15"/>
        <end position="70"/>
    </location>
</feature>
<organism evidence="2 3">
    <name type="scientific">Pseudonaja textilis</name>
    <name type="common">Eastern brown snake</name>
    <dbReference type="NCBI Taxonomy" id="8673"/>
    <lineage>
        <taxon>Eukaryota</taxon>
        <taxon>Metazoa</taxon>
        <taxon>Chordata</taxon>
        <taxon>Craniata</taxon>
        <taxon>Vertebrata</taxon>
        <taxon>Euteleostomi</taxon>
        <taxon>Lepidosauria</taxon>
        <taxon>Squamata</taxon>
        <taxon>Bifurcata</taxon>
        <taxon>Unidentata</taxon>
        <taxon>Episquamata</taxon>
        <taxon>Toxicofera</taxon>
        <taxon>Serpentes</taxon>
        <taxon>Colubroidea</taxon>
        <taxon>Elapidae</taxon>
        <taxon>Hydrophiinae</taxon>
        <taxon>Pseudonaja</taxon>
    </lineage>
</organism>
<evidence type="ECO:0000313" key="3">
    <source>
        <dbReference type="Proteomes" id="UP000472273"/>
    </source>
</evidence>
<accession>A0A670ZWH4</accession>
<dbReference type="PANTHER" id="PTHR23232">
    <property type="entry name" value="KRAB DOMAIN C2H2 ZINC FINGER"/>
    <property type="match status" value="1"/>
</dbReference>
<keyword evidence="3" id="KW-1185">Reference proteome</keyword>
<dbReference type="SMART" id="SM00349">
    <property type="entry name" value="KRAB"/>
    <property type="match status" value="1"/>
</dbReference>
<proteinExistence type="predicted"/>
<reference evidence="2" key="1">
    <citation type="submission" date="2025-08" db="UniProtKB">
        <authorList>
            <consortium name="Ensembl"/>
        </authorList>
    </citation>
    <scope>IDENTIFICATION</scope>
</reference>
<dbReference type="AlphaFoldDB" id="A0A670ZWH4"/>
<dbReference type="InterPro" id="IPR036051">
    <property type="entry name" value="KRAB_dom_sf"/>
</dbReference>